<dbReference type="GO" id="GO:0005737">
    <property type="term" value="C:cytoplasm"/>
    <property type="evidence" value="ECO:0007669"/>
    <property type="project" value="TreeGrafter"/>
</dbReference>
<feature type="compositionally biased region" description="Polar residues" evidence="1">
    <location>
        <begin position="495"/>
        <end position="508"/>
    </location>
</feature>
<protein>
    <recommendedName>
        <fullName evidence="4">J domain-containing protein</fullName>
    </recommendedName>
</protein>
<feature type="region of interest" description="Disordered" evidence="1">
    <location>
        <begin position="341"/>
        <end position="435"/>
    </location>
</feature>
<dbReference type="PANTHER" id="PTHR23172">
    <property type="entry name" value="AUXILIN/CYCLIN G-ASSOCIATED KINASE-RELATED"/>
    <property type="match status" value="1"/>
</dbReference>
<accession>A0A4Y7J2S2</accession>
<name>A0A4Y7J2S2_PAPSO</name>
<feature type="compositionally biased region" description="Low complexity" evidence="1">
    <location>
        <begin position="11"/>
        <end position="32"/>
    </location>
</feature>
<proteinExistence type="predicted"/>
<feature type="compositionally biased region" description="Low complexity" evidence="1">
    <location>
        <begin position="194"/>
        <end position="211"/>
    </location>
</feature>
<keyword evidence="3" id="KW-1185">Reference proteome</keyword>
<dbReference type="PANTHER" id="PTHR23172:SF64">
    <property type="entry name" value="J DOMAIN-CONTAINING PROTEIN REQUIRED FOR CHLOROPLAST ACCUMULATION RESPONSE 1"/>
    <property type="match status" value="1"/>
</dbReference>
<feature type="region of interest" description="Disordered" evidence="1">
    <location>
        <begin position="178"/>
        <end position="235"/>
    </location>
</feature>
<feature type="compositionally biased region" description="Polar residues" evidence="1">
    <location>
        <begin position="55"/>
        <end position="64"/>
    </location>
</feature>
<dbReference type="Gene3D" id="1.10.287.110">
    <property type="entry name" value="DnaJ domain"/>
    <property type="match status" value="1"/>
</dbReference>
<evidence type="ECO:0000313" key="3">
    <source>
        <dbReference type="Proteomes" id="UP000316621"/>
    </source>
</evidence>
<dbReference type="GO" id="GO:0031982">
    <property type="term" value="C:vesicle"/>
    <property type="evidence" value="ECO:0007669"/>
    <property type="project" value="TreeGrafter"/>
</dbReference>
<dbReference type="Proteomes" id="UP000316621">
    <property type="component" value="Chromosome 3"/>
</dbReference>
<feature type="region of interest" description="Disordered" evidence="1">
    <location>
        <begin position="471"/>
        <end position="515"/>
    </location>
</feature>
<dbReference type="InterPro" id="IPR001623">
    <property type="entry name" value="DnaJ_domain"/>
</dbReference>
<dbReference type="FunFam" id="1.10.287.110:FF:000043">
    <property type="entry name" value="J-domain protein required for chloroplast accumulation response 1"/>
    <property type="match status" value="1"/>
</dbReference>
<dbReference type="GO" id="GO:0072583">
    <property type="term" value="P:clathrin-dependent endocytosis"/>
    <property type="evidence" value="ECO:0007669"/>
    <property type="project" value="TreeGrafter"/>
</dbReference>
<dbReference type="InterPro" id="IPR036869">
    <property type="entry name" value="J_dom_sf"/>
</dbReference>
<feature type="region of interest" description="Disordered" evidence="1">
    <location>
        <begin position="141"/>
        <end position="163"/>
    </location>
</feature>
<evidence type="ECO:0008006" key="4">
    <source>
        <dbReference type="Google" id="ProtNLM"/>
    </source>
</evidence>
<organism evidence="2 3">
    <name type="scientific">Papaver somniferum</name>
    <name type="common">Opium poppy</name>
    <dbReference type="NCBI Taxonomy" id="3469"/>
    <lineage>
        <taxon>Eukaryota</taxon>
        <taxon>Viridiplantae</taxon>
        <taxon>Streptophyta</taxon>
        <taxon>Embryophyta</taxon>
        <taxon>Tracheophyta</taxon>
        <taxon>Spermatophyta</taxon>
        <taxon>Magnoliopsida</taxon>
        <taxon>Ranunculales</taxon>
        <taxon>Papaveraceae</taxon>
        <taxon>Papaveroideae</taxon>
        <taxon>Papaver</taxon>
    </lineage>
</organism>
<feature type="compositionally biased region" description="Basic and acidic residues" evidence="1">
    <location>
        <begin position="1"/>
        <end position="10"/>
    </location>
</feature>
<evidence type="ECO:0000256" key="1">
    <source>
        <dbReference type="SAM" id="MobiDB-lite"/>
    </source>
</evidence>
<sequence>MERFSLREHVLLGSSSSPRRSSLSSPKLQSRNSDVDFNDVFGGPPRRSSMHEWRNSNNSLSDTINSNSSGGDDEDDENIPSRNPWSGLSSEKPVFGEETITRRNYPSKDFYDDIFKGDGLTTSTPTRLSWDHLHSNPASRVLSPARSMHTPPSQSDSIGGSSLPVLLSLPPKLTKAVDQAFSSPGHSPFKSKESSSAAFGSSSSPSVSRASTPVAQGQEELRNDVQHSYTRASSSQDFYDEGLSKAVKSETNSQVTSNSNGQFHFSIYKWPTKGVPLVMHLRGGINIVSKGKGKAEGTGSELSTSGVREISISSKNQSSGLNTIMKETKVVEELARLKPEPEPITSSLPHVGRKYAKSESAASDAPAGGANKQENDKMVKKGGLNEGSAKRVDMSAVNIDENKKAKTSTGKKNVNLSEASLQNSPARSETKNVKNKVKGKVKDFVKIFNQEVPVTHVPSVETVIQSQRTGAEDMGACETDDQENVVQKKAGNNEKVPSQKSNKVSVDTSSKDQVVEQLDKPHVAEDRTSYKTYVASSERNDTSTSCPEPIPVVVEAVVTNMEESHYEDLQGNCLVEVLPPEPDKQSEADQLNEEIKASDAKIRKWSSGKQGNIRSLLSTLQYVLWPRSGWKPVPLMDIIEQNSVRKAYQKALLCLHPDKLQQRGALPHQKYTAEKVFDILQEAWTQNNSVGAL</sequence>
<dbReference type="AlphaFoldDB" id="A0A4Y7J2S2"/>
<dbReference type="SUPFAM" id="SSF46565">
    <property type="entry name" value="Chaperone J-domain"/>
    <property type="match status" value="1"/>
</dbReference>
<reference evidence="2 3" key="1">
    <citation type="journal article" date="2018" name="Science">
        <title>The opium poppy genome and morphinan production.</title>
        <authorList>
            <person name="Guo L."/>
            <person name="Winzer T."/>
            <person name="Yang X."/>
            <person name="Li Y."/>
            <person name="Ning Z."/>
            <person name="He Z."/>
            <person name="Teodor R."/>
            <person name="Lu Y."/>
            <person name="Bowser T.A."/>
            <person name="Graham I.A."/>
            <person name="Ye K."/>
        </authorList>
    </citation>
    <scope>NUCLEOTIDE SEQUENCE [LARGE SCALE GENOMIC DNA]</scope>
    <source>
        <strain evidence="3">cv. HN1</strain>
        <tissue evidence="2">Leaves</tissue>
    </source>
</reference>
<feature type="compositionally biased region" description="Polar residues" evidence="1">
    <location>
        <begin position="150"/>
        <end position="160"/>
    </location>
</feature>
<dbReference type="OMA" id="WNGFNEK"/>
<dbReference type="OrthoDB" id="1717591at2759"/>
<dbReference type="GO" id="GO:0030276">
    <property type="term" value="F:clathrin binding"/>
    <property type="evidence" value="ECO:0007669"/>
    <property type="project" value="TreeGrafter"/>
</dbReference>
<dbReference type="Gramene" id="RZC55107">
    <property type="protein sequence ID" value="RZC55107"/>
    <property type="gene ID" value="C5167_013961"/>
</dbReference>
<dbReference type="CDD" id="cd06257">
    <property type="entry name" value="DnaJ"/>
    <property type="match status" value="1"/>
</dbReference>
<gene>
    <name evidence="2" type="ORF">C5167_013961</name>
</gene>
<feature type="region of interest" description="Disordered" evidence="1">
    <location>
        <begin position="1"/>
        <end position="112"/>
    </location>
</feature>
<dbReference type="GO" id="GO:0072318">
    <property type="term" value="P:clathrin coat disassembly"/>
    <property type="evidence" value="ECO:0007669"/>
    <property type="project" value="TreeGrafter"/>
</dbReference>
<evidence type="ECO:0000313" key="2">
    <source>
        <dbReference type="EMBL" id="RZC55107.1"/>
    </source>
</evidence>
<dbReference type="EMBL" id="CM010717">
    <property type="protein sequence ID" value="RZC55107.1"/>
    <property type="molecule type" value="Genomic_DNA"/>
</dbReference>
<feature type="compositionally biased region" description="Polar residues" evidence="1">
    <location>
        <begin position="80"/>
        <end position="89"/>
    </location>
</feature>
<dbReference type="STRING" id="3469.A0A4Y7J2S2"/>
<feature type="compositionally biased region" description="Polar residues" evidence="1">
    <location>
        <begin position="407"/>
        <end position="427"/>
    </location>
</feature>
<feature type="compositionally biased region" description="Polar residues" evidence="1">
    <location>
        <begin position="226"/>
        <end position="235"/>
    </location>
</feature>